<keyword evidence="3" id="KW-1185">Reference proteome</keyword>
<feature type="region of interest" description="Disordered" evidence="1">
    <location>
        <begin position="1"/>
        <end position="39"/>
    </location>
</feature>
<sequence>MDARSISHIRAMSDHFDMEPCQIRSESESKFEKKFTEAE</sequence>
<feature type="compositionally biased region" description="Basic and acidic residues" evidence="1">
    <location>
        <begin position="25"/>
        <end position="39"/>
    </location>
</feature>
<name>A0A1R3J6K5_COCAP</name>
<gene>
    <name evidence="2" type="ORF">CCACVL1_07362</name>
</gene>
<accession>A0A1R3J6K5</accession>
<feature type="compositionally biased region" description="Basic and acidic residues" evidence="1">
    <location>
        <begin position="1"/>
        <end position="18"/>
    </location>
</feature>
<evidence type="ECO:0000313" key="3">
    <source>
        <dbReference type="Proteomes" id="UP000188268"/>
    </source>
</evidence>
<evidence type="ECO:0000313" key="2">
    <source>
        <dbReference type="EMBL" id="OMO90444.1"/>
    </source>
</evidence>
<comment type="caution">
    <text evidence="2">The sequence shown here is derived from an EMBL/GenBank/DDBJ whole genome shotgun (WGS) entry which is preliminary data.</text>
</comment>
<dbReference type="AlphaFoldDB" id="A0A1R3J6K5"/>
<protein>
    <submittedName>
        <fullName evidence="2">Uncharacterized protein</fullName>
    </submittedName>
</protein>
<dbReference type="Proteomes" id="UP000188268">
    <property type="component" value="Unassembled WGS sequence"/>
</dbReference>
<reference evidence="2 3" key="1">
    <citation type="submission" date="2013-09" db="EMBL/GenBank/DDBJ databases">
        <title>Corchorus capsularis genome sequencing.</title>
        <authorList>
            <person name="Alam M."/>
            <person name="Haque M.S."/>
            <person name="Islam M.S."/>
            <person name="Emdad E.M."/>
            <person name="Islam M.M."/>
            <person name="Ahmed B."/>
            <person name="Halim A."/>
            <person name="Hossen Q.M.M."/>
            <person name="Hossain M.Z."/>
            <person name="Ahmed R."/>
            <person name="Khan M.M."/>
            <person name="Islam R."/>
            <person name="Rashid M.M."/>
            <person name="Khan S.A."/>
            <person name="Rahman M.S."/>
            <person name="Alam M."/>
        </authorList>
    </citation>
    <scope>NUCLEOTIDE SEQUENCE [LARGE SCALE GENOMIC DNA]</scope>
    <source>
        <strain evidence="3">cv. CVL-1</strain>
        <tissue evidence="2">Whole seedling</tissue>
    </source>
</reference>
<evidence type="ECO:0000256" key="1">
    <source>
        <dbReference type="SAM" id="MobiDB-lite"/>
    </source>
</evidence>
<proteinExistence type="predicted"/>
<organism evidence="2 3">
    <name type="scientific">Corchorus capsularis</name>
    <name type="common">Jute</name>
    <dbReference type="NCBI Taxonomy" id="210143"/>
    <lineage>
        <taxon>Eukaryota</taxon>
        <taxon>Viridiplantae</taxon>
        <taxon>Streptophyta</taxon>
        <taxon>Embryophyta</taxon>
        <taxon>Tracheophyta</taxon>
        <taxon>Spermatophyta</taxon>
        <taxon>Magnoliopsida</taxon>
        <taxon>eudicotyledons</taxon>
        <taxon>Gunneridae</taxon>
        <taxon>Pentapetalae</taxon>
        <taxon>rosids</taxon>
        <taxon>malvids</taxon>
        <taxon>Malvales</taxon>
        <taxon>Malvaceae</taxon>
        <taxon>Grewioideae</taxon>
        <taxon>Apeibeae</taxon>
        <taxon>Corchorus</taxon>
    </lineage>
</organism>
<dbReference type="Gramene" id="OMO90444">
    <property type="protein sequence ID" value="OMO90444"/>
    <property type="gene ID" value="CCACVL1_07362"/>
</dbReference>
<dbReference type="EMBL" id="AWWV01008455">
    <property type="protein sequence ID" value="OMO90444.1"/>
    <property type="molecule type" value="Genomic_DNA"/>
</dbReference>